<evidence type="ECO:0000313" key="2">
    <source>
        <dbReference type="Proteomes" id="UP000008281"/>
    </source>
</evidence>
<name>E3MLR3_CAERE</name>
<accession>E3MLR3</accession>
<dbReference type="InParanoid" id="E3MLR3"/>
<proteinExistence type="predicted"/>
<dbReference type="Proteomes" id="UP000008281">
    <property type="component" value="Unassembled WGS sequence"/>
</dbReference>
<dbReference type="HOGENOM" id="CLU_3160457_0_0_1"/>
<evidence type="ECO:0000313" key="1">
    <source>
        <dbReference type="EMBL" id="EFP04618.1"/>
    </source>
</evidence>
<keyword evidence="2" id="KW-1185">Reference proteome</keyword>
<sequence length="48" mass="5726">MGMLTQLKQTELKQFLNKWYNRTSESPQVIIPIMNSVFNSIYRVADKY</sequence>
<organism evidence="2">
    <name type="scientific">Caenorhabditis remanei</name>
    <name type="common">Caenorhabditis vulgaris</name>
    <dbReference type="NCBI Taxonomy" id="31234"/>
    <lineage>
        <taxon>Eukaryota</taxon>
        <taxon>Metazoa</taxon>
        <taxon>Ecdysozoa</taxon>
        <taxon>Nematoda</taxon>
        <taxon>Chromadorea</taxon>
        <taxon>Rhabditida</taxon>
        <taxon>Rhabditina</taxon>
        <taxon>Rhabditomorpha</taxon>
        <taxon>Rhabditoidea</taxon>
        <taxon>Rhabditidae</taxon>
        <taxon>Peloderinae</taxon>
        <taxon>Caenorhabditis</taxon>
    </lineage>
</organism>
<reference evidence="1" key="1">
    <citation type="submission" date="2007-07" db="EMBL/GenBank/DDBJ databases">
        <title>PCAP assembly of the Caenorhabditis remanei genome.</title>
        <authorList>
            <consortium name="The Caenorhabditis remanei Sequencing Consortium"/>
            <person name="Wilson R.K."/>
        </authorList>
    </citation>
    <scope>NUCLEOTIDE SEQUENCE [LARGE SCALE GENOMIC DNA]</scope>
    <source>
        <strain evidence="1">PB4641</strain>
    </source>
</reference>
<dbReference type="AlphaFoldDB" id="E3MLR3"/>
<gene>
    <name evidence="1" type="ORF">CRE_31301</name>
</gene>
<protein>
    <submittedName>
        <fullName evidence="1">Uncharacterized protein</fullName>
    </submittedName>
</protein>
<dbReference type="EMBL" id="DS268455">
    <property type="protein sequence ID" value="EFP04618.1"/>
    <property type="molecule type" value="Genomic_DNA"/>
</dbReference>